<proteinExistence type="predicted"/>
<reference evidence="1" key="1">
    <citation type="journal article" date="2020" name="Nature">
        <title>Giant virus diversity and host interactions through global metagenomics.</title>
        <authorList>
            <person name="Schulz F."/>
            <person name="Roux S."/>
            <person name="Paez-Espino D."/>
            <person name="Jungbluth S."/>
            <person name="Walsh D.A."/>
            <person name="Denef V.J."/>
            <person name="McMahon K.D."/>
            <person name="Konstantinidis K.T."/>
            <person name="Eloe-Fadrosh E.A."/>
            <person name="Kyrpides N.C."/>
            <person name="Woyke T."/>
        </authorList>
    </citation>
    <scope>NUCLEOTIDE SEQUENCE</scope>
    <source>
        <strain evidence="1">GVMAG-S-1016704-121</strain>
    </source>
</reference>
<name>A0A6C0LSV2_9ZZZZ</name>
<dbReference type="AlphaFoldDB" id="A0A6C0LSV2"/>
<sequence>MSLSFAEKMRMINAQQAQVPLHIRFAWDGVRLDNGEVSHMKNTRGEHVHTGAWYAQHPDGSITVRAHHNSDWEDHVIEKRMAMYMIPSNCVNLFKIGTKVRYIRSEGAINNYYGLHTIVAIKMIPVPHKSEIYALHMAYESMDMTYYTSMGQRSKSEEEHYKLLNDSFITSFNLCKPPWLSVSVDYERIILQPPENYNIGSYTPDFRIIMTKKSFMIGRIHVIVESKSSRAGLSEPKVNEKIQLVTDDHNMHMLVMFGSPPIFKYVPKFTSDWKTVNPDMNMDETIQLLLRLAEC</sequence>
<protein>
    <submittedName>
        <fullName evidence="1">Uncharacterized protein</fullName>
    </submittedName>
</protein>
<accession>A0A6C0LSV2</accession>
<evidence type="ECO:0000313" key="1">
    <source>
        <dbReference type="EMBL" id="QHU33677.1"/>
    </source>
</evidence>
<organism evidence="1">
    <name type="scientific">viral metagenome</name>
    <dbReference type="NCBI Taxonomy" id="1070528"/>
    <lineage>
        <taxon>unclassified sequences</taxon>
        <taxon>metagenomes</taxon>
        <taxon>organismal metagenomes</taxon>
    </lineage>
</organism>
<dbReference type="EMBL" id="MN740560">
    <property type="protein sequence ID" value="QHU33677.1"/>
    <property type="molecule type" value="Genomic_DNA"/>
</dbReference>